<protein>
    <submittedName>
        <fullName evidence="1">Uncharacterized protein</fullName>
    </submittedName>
</protein>
<sequence length="121" mass="13502">VRDHFGSELIDRLWLFPPVRRARREQGLVAVSTFLEGQQRRAMVTVAYTAEHSGAGVSIETCFTQEGEAFPDRFPAVMLGVVNRTKETPGEAREVEISGSGQKFEELMEGFDAWIERGSAL</sequence>
<evidence type="ECO:0000313" key="1">
    <source>
        <dbReference type="EMBL" id="SUZ54064.1"/>
    </source>
</evidence>
<name>A0A381NIX0_9ZZZZ</name>
<proteinExistence type="predicted"/>
<accession>A0A381NIX0</accession>
<gene>
    <name evidence="1" type="ORF">METZ01_LOCUS6918</name>
</gene>
<feature type="non-terminal residue" evidence="1">
    <location>
        <position position="1"/>
    </location>
</feature>
<dbReference type="EMBL" id="UINC01000366">
    <property type="protein sequence ID" value="SUZ54064.1"/>
    <property type="molecule type" value="Genomic_DNA"/>
</dbReference>
<organism evidence="1">
    <name type="scientific">marine metagenome</name>
    <dbReference type="NCBI Taxonomy" id="408172"/>
    <lineage>
        <taxon>unclassified sequences</taxon>
        <taxon>metagenomes</taxon>
        <taxon>ecological metagenomes</taxon>
    </lineage>
</organism>
<reference evidence="1" key="1">
    <citation type="submission" date="2018-05" db="EMBL/GenBank/DDBJ databases">
        <authorList>
            <person name="Lanie J.A."/>
            <person name="Ng W.-L."/>
            <person name="Kazmierczak K.M."/>
            <person name="Andrzejewski T.M."/>
            <person name="Davidsen T.M."/>
            <person name="Wayne K.J."/>
            <person name="Tettelin H."/>
            <person name="Glass J.I."/>
            <person name="Rusch D."/>
            <person name="Podicherti R."/>
            <person name="Tsui H.-C.T."/>
            <person name="Winkler M.E."/>
        </authorList>
    </citation>
    <scope>NUCLEOTIDE SEQUENCE</scope>
</reference>
<dbReference type="AlphaFoldDB" id="A0A381NIX0"/>